<dbReference type="AlphaFoldDB" id="A0A1S0TE91"/>
<name>A0A1S0TE91_LOALO</name>
<dbReference type="InParanoid" id="A0A1S0TE91"/>
<dbReference type="GeneID" id="9953751"/>
<proteinExistence type="predicted"/>
<evidence type="ECO:0000313" key="1">
    <source>
        <dbReference type="EMBL" id="EFO12282.1"/>
    </source>
</evidence>
<dbReference type="RefSeq" id="XP_003151787.1">
    <property type="nucleotide sequence ID" value="XM_003151739.1"/>
</dbReference>
<sequence>MVIEWEIAKKAFCLRNIKWQEVPEMIEICNEIAEEMFEIDKALHAICCLARFETSANFLAMIW</sequence>
<dbReference type="EMBL" id="JH717191">
    <property type="protein sequence ID" value="EFO12282.1"/>
    <property type="molecule type" value="Genomic_DNA"/>
</dbReference>
<gene>
    <name evidence="1" type="ORF">LOAG_16251</name>
</gene>
<accession>A0A1S0TE91</accession>
<protein>
    <submittedName>
        <fullName evidence="1">Uncharacterized protein</fullName>
    </submittedName>
</protein>
<organism evidence="1">
    <name type="scientific">Loa loa</name>
    <name type="common">Eye worm</name>
    <name type="synonym">Filaria loa</name>
    <dbReference type="NCBI Taxonomy" id="7209"/>
    <lineage>
        <taxon>Eukaryota</taxon>
        <taxon>Metazoa</taxon>
        <taxon>Ecdysozoa</taxon>
        <taxon>Nematoda</taxon>
        <taxon>Chromadorea</taxon>
        <taxon>Rhabditida</taxon>
        <taxon>Spirurina</taxon>
        <taxon>Spiruromorpha</taxon>
        <taxon>Filarioidea</taxon>
        <taxon>Onchocercidae</taxon>
        <taxon>Loa</taxon>
    </lineage>
</organism>
<feature type="non-terminal residue" evidence="1">
    <location>
        <position position="63"/>
    </location>
</feature>
<dbReference type="KEGG" id="loa:LOAG_16251"/>
<dbReference type="OrthoDB" id="5874315at2759"/>
<reference evidence="1" key="1">
    <citation type="submission" date="2012-04" db="EMBL/GenBank/DDBJ databases">
        <title>The Genome Sequence of Loa loa.</title>
        <authorList>
            <consortium name="The Broad Institute Genome Sequencing Platform"/>
            <consortium name="Broad Institute Genome Sequencing Center for Infectious Disease"/>
            <person name="Nutman T.B."/>
            <person name="Fink D.L."/>
            <person name="Russ C."/>
            <person name="Young S."/>
            <person name="Zeng Q."/>
            <person name="Gargeya S."/>
            <person name="Alvarado L."/>
            <person name="Berlin A."/>
            <person name="Chapman S.B."/>
            <person name="Chen Z."/>
            <person name="Freedman E."/>
            <person name="Gellesch M."/>
            <person name="Goldberg J."/>
            <person name="Griggs A."/>
            <person name="Gujja S."/>
            <person name="Heilman E.R."/>
            <person name="Heiman D."/>
            <person name="Howarth C."/>
            <person name="Mehta T."/>
            <person name="Neiman D."/>
            <person name="Pearson M."/>
            <person name="Roberts A."/>
            <person name="Saif S."/>
            <person name="Shea T."/>
            <person name="Shenoy N."/>
            <person name="Sisk P."/>
            <person name="Stolte C."/>
            <person name="Sykes S."/>
            <person name="White J."/>
            <person name="Yandava C."/>
            <person name="Haas B."/>
            <person name="Henn M.R."/>
            <person name="Nusbaum C."/>
            <person name="Birren B."/>
        </authorList>
    </citation>
    <scope>NUCLEOTIDE SEQUENCE [LARGE SCALE GENOMIC DNA]</scope>
</reference>
<dbReference type="CTD" id="9953751"/>